<evidence type="ECO:0000313" key="3">
    <source>
        <dbReference type="EMBL" id="GGL92211.1"/>
    </source>
</evidence>
<evidence type="ECO:0000313" key="4">
    <source>
        <dbReference type="Proteomes" id="UP000655208"/>
    </source>
</evidence>
<feature type="domain" description="Xaa-Pro dipeptidyl-peptidase C-terminal" evidence="2">
    <location>
        <begin position="279"/>
        <end position="509"/>
    </location>
</feature>
<reference evidence="3" key="1">
    <citation type="journal article" date="2014" name="Int. J. Syst. Evol. Microbiol.">
        <title>Complete genome sequence of Corynebacterium casei LMG S-19264T (=DSM 44701T), isolated from a smear-ripened cheese.</title>
        <authorList>
            <consortium name="US DOE Joint Genome Institute (JGI-PGF)"/>
            <person name="Walter F."/>
            <person name="Albersmeier A."/>
            <person name="Kalinowski J."/>
            <person name="Ruckert C."/>
        </authorList>
    </citation>
    <scope>NUCLEOTIDE SEQUENCE</scope>
    <source>
        <strain evidence="3">CGMCC 4.7308</strain>
    </source>
</reference>
<evidence type="ECO:0000256" key="1">
    <source>
        <dbReference type="ARBA" id="ARBA00022801"/>
    </source>
</evidence>
<keyword evidence="4" id="KW-1185">Reference proteome</keyword>
<evidence type="ECO:0000259" key="2">
    <source>
        <dbReference type="SMART" id="SM00939"/>
    </source>
</evidence>
<dbReference type="Gene3D" id="3.40.50.1820">
    <property type="entry name" value="alpha/beta hydrolase"/>
    <property type="match status" value="1"/>
</dbReference>
<dbReference type="Pfam" id="PF02129">
    <property type="entry name" value="Peptidase_S15"/>
    <property type="match status" value="1"/>
</dbReference>
<name>A0A917SQ87_9ACTN</name>
<comment type="caution">
    <text evidence="3">The sequence shown here is derived from an EMBL/GenBank/DDBJ whole genome shotgun (WGS) entry which is preliminary data.</text>
</comment>
<dbReference type="Gene3D" id="2.60.120.260">
    <property type="entry name" value="Galactose-binding domain-like"/>
    <property type="match status" value="1"/>
</dbReference>
<dbReference type="InterPro" id="IPR008979">
    <property type="entry name" value="Galactose-bd-like_sf"/>
</dbReference>
<dbReference type="InterPro" id="IPR029058">
    <property type="entry name" value="AB_hydrolase_fold"/>
</dbReference>
<sequence length="532" mass="59133">MDWNVPVSARDGTVLRVNVFRPDDDGRHPVLLCAHPYGKDDLPVHHPTRRGYRPSPQYHLMRSAPVTHSAWTSWESPDPAYWTARGYVVVNADLRGWGTSDGVPDVLSDQEGRDVHDLVEWAAGQPWSTGRVGMTGVSYLAISQWAGAATRPPHLSAICPWEGFTDFYRDFARPGGILETGFLTVWGTVTKRRSGGSVDLVTQAHARATADEWYESRNRDLEAIDVPALVCGSFSDHNLHSRGSFEGFRRIGSSEKWLYTHRGPKWAVYYGHDALRAQARFFDHFLAGHDTGIQHEPPVRLEIREDRGTIAEVRHVASWPPPGTRWLTLVGRAGDRPATGTLQEPAGDLTGRQDECVTLPARRGTASFTYRFERDTAVVGPMVATVHLSVAGARDFPVLVGIRKFRHGREVPFEGSFGFTGDLVTHGMLLASHRAVDPERSLPYLPFHAHTDPEPLAEGQRVRLRIGLLPSATLFRAGEELRMDVRGRWFHSRDPLHGQFPAGYRTRAAGTATLYLGTTTDCTLEIPILPSV</sequence>
<dbReference type="GO" id="GO:0008239">
    <property type="term" value="F:dipeptidyl-peptidase activity"/>
    <property type="evidence" value="ECO:0007669"/>
    <property type="project" value="InterPro"/>
</dbReference>
<dbReference type="EMBL" id="BMNA01000002">
    <property type="protein sequence ID" value="GGL92211.1"/>
    <property type="molecule type" value="Genomic_DNA"/>
</dbReference>
<accession>A0A917SQ87</accession>
<dbReference type="NCBIfam" id="TIGR00976">
    <property type="entry name" value="CocE_NonD"/>
    <property type="match status" value="2"/>
</dbReference>
<dbReference type="SUPFAM" id="SSF49785">
    <property type="entry name" value="Galactose-binding domain-like"/>
    <property type="match status" value="1"/>
</dbReference>
<dbReference type="SUPFAM" id="SSF53474">
    <property type="entry name" value="alpha/beta-Hydrolases"/>
    <property type="match status" value="1"/>
</dbReference>
<dbReference type="AlphaFoldDB" id="A0A917SQ87"/>
<organism evidence="3 4">
    <name type="scientific">Nakamurella endophytica</name>
    <dbReference type="NCBI Taxonomy" id="1748367"/>
    <lineage>
        <taxon>Bacteria</taxon>
        <taxon>Bacillati</taxon>
        <taxon>Actinomycetota</taxon>
        <taxon>Actinomycetes</taxon>
        <taxon>Nakamurellales</taxon>
        <taxon>Nakamurellaceae</taxon>
        <taxon>Nakamurella</taxon>
    </lineage>
</organism>
<reference evidence="3" key="2">
    <citation type="submission" date="2020-09" db="EMBL/GenBank/DDBJ databases">
        <authorList>
            <person name="Sun Q."/>
            <person name="Zhou Y."/>
        </authorList>
    </citation>
    <scope>NUCLEOTIDE SEQUENCE</scope>
    <source>
        <strain evidence="3">CGMCC 4.7308</strain>
    </source>
</reference>
<dbReference type="InterPro" id="IPR050585">
    <property type="entry name" value="Xaa-Pro_dipeptidyl-ppase/CocE"/>
</dbReference>
<dbReference type="InterPro" id="IPR013736">
    <property type="entry name" value="Xaa-Pro_dipept_C"/>
</dbReference>
<dbReference type="SMART" id="SM00939">
    <property type="entry name" value="PepX_C"/>
    <property type="match status" value="1"/>
</dbReference>
<dbReference type="InterPro" id="IPR005674">
    <property type="entry name" value="CocE/Ser_esterase"/>
</dbReference>
<dbReference type="Pfam" id="PF08530">
    <property type="entry name" value="PepX_C"/>
    <property type="match status" value="1"/>
</dbReference>
<dbReference type="PANTHER" id="PTHR43056:SF10">
    <property type="entry name" value="COCE_NOND FAMILY, PUTATIVE (AFU_ORTHOLOGUE AFUA_7G00600)-RELATED"/>
    <property type="match status" value="1"/>
</dbReference>
<gene>
    <name evidence="3" type="ORF">GCM10011594_09960</name>
</gene>
<dbReference type="Proteomes" id="UP000655208">
    <property type="component" value="Unassembled WGS sequence"/>
</dbReference>
<proteinExistence type="predicted"/>
<protein>
    <submittedName>
        <fullName evidence="3">Hydrolase</fullName>
    </submittedName>
</protein>
<dbReference type="Gene3D" id="1.10.3020.20">
    <property type="match status" value="1"/>
</dbReference>
<dbReference type="PANTHER" id="PTHR43056">
    <property type="entry name" value="PEPTIDASE S9 PROLYL OLIGOPEPTIDASE"/>
    <property type="match status" value="1"/>
</dbReference>
<keyword evidence="1 3" id="KW-0378">Hydrolase</keyword>
<dbReference type="InterPro" id="IPR000383">
    <property type="entry name" value="Xaa-Pro-like_dom"/>
</dbReference>